<reference evidence="3" key="2">
    <citation type="submission" date="2024-04" db="EMBL/GenBank/DDBJ databases">
        <authorList>
            <person name="Chen Y."/>
            <person name="Shah S."/>
            <person name="Dougan E. K."/>
            <person name="Thang M."/>
            <person name="Chan C."/>
        </authorList>
    </citation>
    <scope>NUCLEOTIDE SEQUENCE [LARGE SCALE GENOMIC DNA]</scope>
</reference>
<keyword evidence="4" id="KW-0547">Nucleotide-binding</keyword>
<keyword evidence="5" id="KW-1185">Reference proteome</keyword>
<dbReference type="EMBL" id="CAMXCT020002224">
    <property type="protein sequence ID" value="CAL1150014.1"/>
    <property type="molecule type" value="Genomic_DNA"/>
</dbReference>
<keyword evidence="1" id="KW-0175">Coiled coil</keyword>
<keyword evidence="4" id="KW-0347">Helicase</keyword>
<dbReference type="Gene3D" id="3.40.50.300">
    <property type="entry name" value="P-loop containing nucleotide triphosphate hydrolases"/>
    <property type="match status" value="1"/>
</dbReference>
<gene>
    <name evidence="2" type="ORF">C1SCF055_LOCUS23101</name>
</gene>
<sequence length="1001" mass="110409">MKGSPETILKAQDLIGRALQERCLSSGEASKLRGILTWLESTFSGKPLAGAKSALIARQYWDTEHELTVTLQKSLEILQLALGHLPPRTVHIFPALSKPVVVYTDASTEAPCPSGCRIGVWIHDGETIWCEAVDVPRDILAAWLPRKTQINLLELLAVPLVAHANASILKSRDVIWFLDNQAALGSLVKAASRQSDVNYLSPLPVHVCTPTQSPSIGNLCVKWQANGTCSPTFCTDAAGPKARRHNSQNQFLGRLEFQDGKRKEATQAYHGRGAESIQYAQLERKFAATVSPEGHPLRGMVLDGQPGRGGSGWPVMDGVTCYDPAVNKVKLHHSKADKDLGIRGYCPELMAVLKCHQDTQPEPGTGLMLKYVATYLPKFSEGPGKELMDDHSTGYAAARRVLVTYHPGEPEMWLLLGNQQQPMFFMGGTMQPIIAPHPGMEPKPRYVELYENATWKLRQHDLVGIFAEDQHEGPHFGTHPESLQEGAADYVAGSVREELSYFGQWLALNVPFKKLEDLLLASVVARVPSHVQFLACALEWAPEMWRSEEAIREHLALRAVGAALTETVVQMIRAQDFFIQQHLTGALVAQDQPVADVMQSYFDTEDGIQLTPEQKRVIDNVNQRVDQALAIAREANEEEVARLQGLVEEHGSMVAVLGEPGTGKTAVLDRCVRRAQALGARVLLAMPTGAQRARVKQRHPDVDLDTCHGAFLFHKPLVEALGIMMGYDLIVIDEAPQLFAEHFARLHEMWLAAGKIPCVVLAGDEWQLPPPGHTKELVTAHPKWKSVYKIQLHKVWRQTDGGALPAKTEQKTTVITCTRRGAALVNHLAMEVLFEQPGAHKLGTIPAAYDSNPDNYDPHGNLWEGHVPAALALDLYDGFRARLTRNLAKHLDYVNGMSAVIQSYDRKTGAVVVETVTNQVLCIYPITDAELPCGKVTYYPLKPGYADTVHKFQGAELPHVTFWPDREGSPAAAYVALSRVKRDTDYLLGGVIKPEHFVPAK</sequence>
<proteinExistence type="predicted"/>
<dbReference type="OrthoDB" id="410824at2759"/>
<accession>A0A9P1CRY0</accession>
<comment type="caution">
    <text evidence="2">The sequence shown here is derived from an EMBL/GenBank/DDBJ whole genome shotgun (WGS) entry which is preliminary data.</text>
</comment>
<dbReference type="InterPro" id="IPR027417">
    <property type="entry name" value="P-loop_NTPase"/>
</dbReference>
<dbReference type="Proteomes" id="UP001152797">
    <property type="component" value="Unassembled WGS sequence"/>
</dbReference>
<protein>
    <submittedName>
        <fullName evidence="4">ATP-dependent DNA helicase PIF1</fullName>
    </submittedName>
</protein>
<evidence type="ECO:0000313" key="2">
    <source>
        <dbReference type="EMBL" id="CAI3996639.1"/>
    </source>
</evidence>
<reference evidence="2" key="1">
    <citation type="submission" date="2022-10" db="EMBL/GenBank/DDBJ databases">
        <authorList>
            <person name="Chen Y."/>
            <person name="Dougan E. K."/>
            <person name="Chan C."/>
            <person name="Rhodes N."/>
            <person name="Thang M."/>
        </authorList>
    </citation>
    <scope>NUCLEOTIDE SEQUENCE</scope>
</reference>
<dbReference type="GO" id="GO:0004386">
    <property type="term" value="F:helicase activity"/>
    <property type="evidence" value="ECO:0007669"/>
    <property type="project" value="UniProtKB-KW"/>
</dbReference>
<dbReference type="EMBL" id="CAMXCT010002224">
    <property type="protein sequence ID" value="CAI3996639.1"/>
    <property type="molecule type" value="Genomic_DNA"/>
</dbReference>
<evidence type="ECO:0000313" key="5">
    <source>
        <dbReference type="Proteomes" id="UP001152797"/>
    </source>
</evidence>
<dbReference type="AlphaFoldDB" id="A0A9P1CRY0"/>
<dbReference type="Pfam" id="PF13604">
    <property type="entry name" value="AAA_30"/>
    <property type="match status" value="1"/>
</dbReference>
<dbReference type="SUPFAM" id="SSF52540">
    <property type="entry name" value="P-loop containing nucleoside triphosphate hydrolases"/>
    <property type="match status" value="2"/>
</dbReference>
<organism evidence="2">
    <name type="scientific">Cladocopium goreaui</name>
    <dbReference type="NCBI Taxonomy" id="2562237"/>
    <lineage>
        <taxon>Eukaryota</taxon>
        <taxon>Sar</taxon>
        <taxon>Alveolata</taxon>
        <taxon>Dinophyceae</taxon>
        <taxon>Suessiales</taxon>
        <taxon>Symbiodiniaceae</taxon>
        <taxon>Cladocopium</taxon>
    </lineage>
</organism>
<dbReference type="EMBL" id="CAMXCT030002224">
    <property type="protein sequence ID" value="CAL4783951.1"/>
    <property type="molecule type" value="Genomic_DNA"/>
</dbReference>
<evidence type="ECO:0000313" key="4">
    <source>
        <dbReference type="EMBL" id="CAL4783951.1"/>
    </source>
</evidence>
<keyword evidence="4" id="KW-0378">Hydrolase</keyword>
<evidence type="ECO:0000313" key="3">
    <source>
        <dbReference type="EMBL" id="CAL1150014.1"/>
    </source>
</evidence>
<name>A0A9P1CRY0_9DINO</name>
<dbReference type="CDD" id="cd18809">
    <property type="entry name" value="SF1_C_RecD"/>
    <property type="match status" value="1"/>
</dbReference>
<feature type="coiled-coil region" evidence="1">
    <location>
        <begin position="618"/>
        <end position="649"/>
    </location>
</feature>
<evidence type="ECO:0000256" key="1">
    <source>
        <dbReference type="SAM" id="Coils"/>
    </source>
</evidence>
<keyword evidence="4" id="KW-0067">ATP-binding</keyword>